<organism evidence="1 2">
    <name type="scientific">Actinopolyspora erythraea</name>
    <dbReference type="NCBI Taxonomy" id="414996"/>
    <lineage>
        <taxon>Bacteria</taxon>
        <taxon>Bacillati</taxon>
        <taxon>Actinomycetota</taxon>
        <taxon>Actinomycetes</taxon>
        <taxon>Actinopolysporales</taxon>
        <taxon>Actinopolysporaceae</taxon>
        <taxon>Actinopolyspora</taxon>
    </lineage>
</organism>
<protein>
    <recommendedName>
        <fullName evidence="3">RanBP2-type domain-containing protein</fullName>
    </recommendedName>
</protein>
<sequence length="139" mass="15684">MSTVRILKWHCPVCDLGDEGVDSRCLHCHGTGFTNDITGFKAEARRAPRPPAVRPRPCVDCAFRKGSLEREHDADFDRVRTTERPFFCHQGMPMVNGAYQPTAYLDEFPLGAMVCRGWWDWATTGALPSAPYREVVDPE</sequence>
<dbReference type="EMBL" id="JPMV01000046">
    <property type="protein sequence ID" value="KGI79317.1"/>
    <property type="molecule type" value="Genomic_DNA"/>
</dbReference>
<dbReference type="RefSeq" id="WP_144312094.1">
    <property type="nucleotide sequence ID" value="NZ_KN214181.1"/>
</dbReference>
<dbReference type="Proteomes" id="UP000029737">
    <property type="component" value="Unassembled WGS sequence"/>
</dbReference>
<comment type="caution">
    <text evidence="1">The sequence shown here is derived from an EMBL/GenBank/DDBJ whole genome shotgun (WGS) entry which is preliminary data.</text>
</comment>
<reference evidence="1 2" key="1">
    <citation type="journal article" date="2014" name="PLoS ONE">
        <title>Identification and Characterization of a New Erythromycin Biosynthetic Gene Cluster in Actinopolyspora erythraea YIM90600, a Novel Erythronolide-Producing Halophilic Actinomycete Isolated from Salt Field.</title>
        <authorList>
            <person name="Chen D."/>
            <person name="Feng J."/>
            <person name="Huang L."/>
            <person name="Zhang Q."/>
            <person name="Wu J."/>
            <person name="Zhu X."/>
            <person name="Duan Y."/>
            <person name="Xu Z."/>
        </authorList>
    </citation>
    <scope>NUCLEOTIDE SEQUENCE [LARGE SCALE GENOMIC DNA]</scope>
    <source>
        <strain evidence="1 2">YIM90600</strain>
    </source>
</reference>
<name>A0ABR4WYE1_9ACTN</name>
<evidence type="ECO:0000313" key="1">
    <source>
        <dbReference type="EMBL" id="KGI79317.1"/>
    </source>
</evidence>
<gene>
    <name evidence="1" type="ORF">IL38_23695</name>
</gene>
<evidence type="ECO:0000313" key="2">
    <source>
        <dbReference type="Proteomes" id="UP000029737"/>
    </source>
</evidence>
<proteinExistence type="predicted"/>
<evidence type="ECO:0008006" key="3">
    <source>
        <dbReference type="Google" id="ProtNLM"/>
    </source>
</evidence>
<accession>A0ABR4WYE1</accession>
<keyword evidence="2" id="KW-1185">Reference proteome</keyword>